<keyword evidence="2" id="KW-1185">Reference proteome</keyword>
<dbReference type="RefSeq" id="WP_136062278.1">
    <property type="nucleotide sequence ID" value="NZ_CAAHFH010000002.1"/>
</dbReference>
<evidence type="ECO:0000313" key="1">
    <source>
        <dbReference type="EMBL" id="VGO20760.1"/>
    </source>
</evidence>
<dbReference type="AlphaFoldDB" id="A0A6C2UKJ5"/>
<dbReference type="EMBL" id="CAAHFH010000002">
    <property type="protein sequence ID" value="VGO20760.1"/>
    <property type="molecule type" value="Genomic_DNA"/>
</dbReference>
<gene>
    <name evidence="1" type="ORF">SCARR_02827</name>
</gene>
<dbReference type="Proteomes" id="UP000346198">
    <property type="component" value="Unassembled WGS sequence"/>
</dbReference>
<reference evidence="1 2" key="1">
    <citation type="submission" date="2019-04" db="EMBL/GenBank/DDBJ databases">
        <authorList>
            <person name="Van Vliet M D."/>
        </authorList>
    </citation>
    <scope>NUCLEOTIDE SEQUENCE [LARGE SCALE GENOMIC DNA]</scope>
    <source>
        <strain evidence="1 2">F21</strain>
    </source>
</reference>
<accession>A0A6C2UKJ5</accession>
<organism evidence="1 2">
    <name type="scientific">Pontiella sulfatireligans</name>
    <dbReference type="NCBI Taxonomy" id="2750658"/>
    <lineage>
        <taxon>Bacteria</taxon>
        <taxon>Pseudomonadati</taxon>
        <taxon>Kiritimatiellota</taxon>
        <taxon>Kiritimatiellia</taxon>
        <taxon>Kiritimatiellales</taxon>
        <taxon>Pontiellaceae</taxon>
        <taxon>Pontiella</taxon>
    </lineage>
</organism>
<proteinExistence type="predicted"/>
<name>A0A6C2UKJ5_9BACT</name>
<protein>
    <submittedName>
        <fullName evidence="1">Uncharacterized protein</fullName>
    </submittedName>
</protein>
<sequence>MKVVEARNMSRTASIAAGVKNFRKALPLLAAFFLCLQAFGSATRTQTFAIQEGWNAVYLAVDPVEKDPDLLFAGLPVDIVAVFDVSKSTRQFSSNPDTDMLRQLGWGMWYAPGRDDAFLSGLGAIYGNKAYLVHASESMQLSIEGEVEFNQVWWKPSSYNLIGFTLDATAPPTFEQFFAGSSSHSGQAVYRLVGGAWRLVSDPSATLMKNGEAFWVYCEGSSDYQGPLAVTAIGRQGIALEDSAGNLTLQNDASYPLQPTIEHVLSGADFVPLSVLVDVIGEDQESLTRVAVPLGEGAWSQPLPPLESGNSIRVPLQARLAEITVPEVKSLLCIKTDVGTETWVPVTGKREDLK</sequence>
<evidence type="ECO:0000313" key="2">
    <source>
        <dbReference type="Proteomes" id="UP000346198"/>
    </source>
</evidence>